<reference evidence="1 2" key="1">
    <citation type="submission" date="2018-04" db="EMBL/GenBank/DDBJ databases">
        <authorList>
            <person name="Vogel A."/>
        </authorList>
    </citation>
    <scope>NUCLEOTIDE SEQUENCE [LARGE SCALE GENOMIC DNA]</scope>
</reference>
<organism evidence="1 2">
    <name type="scientific">Cuscuta campestris</name>
    <dbReference type="NCBI Taxonomy" id="132261"/>
    <lineage>
        <taxon>Eukaryota</taxon>
        <taxon>Viridiplantae</taxon>
        <taxon>Streptophyta</taxon>
        <taxon>Embryophyta</taxon>
        <taxon>Tracheophyta</taxon>
        <taxon>Spermatophyta</taxon>
        <taxon>Magnoliopsida</taxon>
        <taxon>eudicotyledons</taxon>
        <taxon>Gunneridae</taxon>
        <taxon>Pentapetalae</taxon>
        <taxon>asterids</taxon>
        <taxon>lamiids</taxon>
        <taxon>Solanales</taxon>
        <taxon>Convolvulaceae</taxon>
        <taxon>Cuscuteae</taxon>
        <taxon>Cuscuta</taxon>
        <taxon>Cuscuta subgen. Grammica</taxon>
        <taxon>Cuscuta sect. Cleistogrammica</taxon>
    </lineage>
</organism>
<keyword evidence="2" id="KW-1185">Reference proteome</keyword>
<evidence type="ECO:0000313" key="2">
    <source>
        <dbReference type="Proteomes" id="UP000595140"/>
    </source>
</evidence>
<evidence type="ECO:0008006" key="3">
    <source>
        <dbReference type="Google" id="ProtNLM"/>
    </source>
</evidence>
<dbReference type="EMBL" id="OOIL02000561">
    <property type="protein sequence ID" value="VFQ67072.1"/>
    <property type="molecule type" value="Genomic_DNA"/>
</dbReference>
<sequence>MKIVGANVHFQKLEAKSSSPAFYQSYLEMIAAQELSEFLHMEIQFKYENEVLEFYKNGKVKTVKSKKDPQRTIQVIKSTVGGTKVKLSQKKLGEKLHLPNSGVEIGRLPAKNPDWKIIGISRQVPSSPVKKSDLKNDYKLVLELVIACLECGSGGHADDITQERAFIINTLLTKSKVNWAAHFFNSISKHLGKPKQKYLCQGLYLRYILESMGVASKGKKYDARYWLYYLSSKGDTTPKTASDDC</sequence>
<proteinExistence type="predicted"/>
<evidence type="ECO:0000313" key="1">
    <source>
        <dbReference type="EMBL" id="VFQ67072.1"/>
    </source>
</evidence>
<gene>
    <name evidence="1" type="ORF">CCAM_LOCUS8848</name>
</gene>
<name>A0A484KXW2_9ASTE</name>
<accession>A0A484KXW2</accession>
<dbReference type="Proteomes" id="UP000595140">
    <property type="component" value="Unassembled WGS sequence"/>
</dbReference>
<dbReference type="AlphaFoldDB" id="A0A484KXW2"/>
<protein>
    <recommendedName>
        <fullName evidence="3">DUF1985 domain-containing protein</fullName>
    </recommendedName>
</protein>